<dbReference type="CDD" id="cd01026">
    <property type="entry name" value="TOPRIM_OLD"/>
    <property type="match status" value="1"/>
</dbReference>
<sequence>MSRQGVNLDRSTLADWLVRAPFELRPVLDAHYRRSEAIDVTTDDGISVEALGVLRATDKPATVVRRPPDNAIESVQHLEDGKLHKVENCDSSTTGGFNMHLSRIVVKGYRALDFVDVAIAEKATCIIGENSSGKSALIQALRLCLDVDLSSSFRSLQKDDVHCDIDQSNPFQVLIGVEFTGYEANDNEVAMLHGTQLGDGRARIFYRFRPRATVREDLLTGARVLGSLVLDDFSWELFGGGDPGVDLTAIEWNVENDDIGARSVGLQYLQAYRVVFLHALRDVEHDLADMRKSPLIRLIAASKVPPAEQAALIAAIKAANDGIEKSPVVTDVAGAIDAALKDVTGEAFSLDVNLGLSSPTFQSILRNIRLLLSGPAMMSFEPRRNSLGMNNVLYMAILIEQFRRRAAEGKAAGELILIEEPEAHLHPQLQMVLLDALRVLPFQSIVTTHSTQVASKAPLNSFVLLTNVGKSAPQASTVAANDDLTAGDVADLERYLDATKSNLLFARRVMLVEGAAEAFLLPPLIKSAMGIDLDRVGISVVAIHGVHFGAFSRLFSEKGIHKKCAIVADADQEPPVDGNEDGEELDLPEKEDVTKLSGDYVKVFLGKTTFEREITLTPNLGMLADAAGKVGAPIVSKKLRNATTGATEALAKSVLNTAKRFGKARFAQAAAENVPKNAVVPDYVEAAVKWLLE</sequence>
<dbReference type="PANTHER" id="PTHR43581">
    <property type="entry name" value="ATP/GTP PHOSPHATASE"/>
    <property type="match status" value="1"/>
</dbReference>
<keyword evidence="3" id="KW-0255">Endonuclease</keyword>
<dbReference type="InterPro" id="IPR027417">
    <property type="entry name" value="P-loop_NTPase"/>
</dbReference>
<keyword evidence="4" id="KW-1185">Reference proteome</keyword>
<keyword evidence="3" id="KW-0378">Hydrolase</keyword>
<dbReference type="EMBL" id="JACIFX010000006">
    <property type="protein sequence ID" value="MBB4231022.1"/>
    <property type="molecule type" value="Genomic_DNA"/>
</dbReference>
<dbReference type="Pfam" id="PF20469">
    <property type="entry name" value="OLD-like_TOPRIM"/>
    <property type="match status" value="1"/>
</dbReference>
<reference evidence="3 4" key="1">
    <citation type="submission" date="2020-08" db="EMBL/GenBank/DDBJ databases">
        <title>Genomic Encyclopedia of Type Strains, Phase IV (KMG-V): Genome sequencing to study the core and pangenomes of soil and plant-associated prokaryotes.</title>
        <authorList>
            <person name="Whitman W."/>
        </authorList>
    </citation>
    <scope>NUCLEOTIDE SEQUENCE [LARGE SCALE GENOMIC DNA]</scope>
    <source>
        <strain evidence="3 4">SEMIA 4087</strain>
    </source>
</reference>
<keyword evidence="3" id="KW-0540">Nuclease</keyword>
<evidence type="ECO:0000313" key="4">
    <source>
        <dbReference type="Proteomes" id="UP000551353"/>
    </source>
</evidence>
<dbReference type="Proteomes" id="UP000551353">
    <property type="component" value="Unassembled WGS sequence"/>
</dbReference>
<evidence type="ECO:0000313" key="3">
    <source>
        <dbReference type="EMBL" id="MBB4231022.1"/>
    </source>
</evidence>
<feature type="domain" description="Endonuclease GajA/Old nuclease/RecF-like AAA" evidence="1">
    <location>
        <begin position="99"/>
        <end position="179"/>
    </location>
</feature>
<accession>A0ABR6ISY5</accession>
<proteinExistence type="predicted"/>
<comment type="caution">
    <text evidence="3">The sequence shown here is derived from an EMBL/GenBank/DDBJ whole genome shotgun (WGS) entry which is preliminary data.</text>
</comment>
<gene>
    <name evidence="3" type="ORF">GGD56_004888</name>
</gene>
<name>A0ABR6ISY5_9HYPH</name>
<dbReference type="Pfam" id="PF13175">
    <property type="entry name" value="AAA_15"/>
    <property type="match status" value="2"/>
</dbReference>
<dbReference type="GO" id="GO:0004519">
    <property type="term" value="F:endonuclease activity"/>
    <property type="evidence" value="ECO:0007669"/>
    <property type="project" value="UniProtKB-KW"/>
</dbReference>
<dbReference type="Gene3D" id="3.40.50.300">
    <property type="entry name" value="P-loop containing nucleotide triphosphate hydrolases"/>
    <property type="match status" value="2"/>
</dbReference>
<evidence type="ECO:0000259" key="2">
    <source>
        <dbReference type="Pfam" id="PF20469"/>
    </source>
</evidence>
<organism evidence="3 4">
    <name type="scientific">Rhizobium mongolense</name>
    <dbReference type="NCBI Taxonomy" id="57676"/>
    <lineage>
        <taxon>Bacteria</taxon>
        <taxon>Pseudomonadati</taxon>
        <taxon>Pseudomonadota</taxon>
        <taxon>Alphaproteobacteria</taxon>
        <taxon>Hyphomicrobiales</taxon>
        <taxon>Rhizobiaceae</taxon>
        <taxon>Rhizobium/Agrobacterium group</taxon>
        <taxon>Rhizobium</taxon>
    </lineage>
</organism>
<dbReference type="InterPro" id="IPR041685">
    <property type="entry name" value="AAA_GajA/Old/RecF-like"/>
</dbReference>
<dbReference type="InterPro" id="IPR034139">
    <property type="entry name" value="TOPRIM_OLD"/>
</dbReference>
<protein>
    <submittedName>
        <fullName evidence="3">ATP-dependent endonuclease of OLD family</fullName>
    </submittedName>
</protein>
<evidence type="ECO:0000259" key="1">
    <source>
        <dbReference type="Pfam" id="PF13175"/>
    </source>
</evidence>
<dbReference type="SUPFAM" id="SSF52540">
    <property type="entry name" value="P-loop containing nucleoside triphosphate hydrolases"/>
    <property type="match status" value="1"/>
</dbReference>
<dbReference type="InterPro" id="IPR051396">
    <property type="entry name" value="Bact_Antivir_Def_Nuclease"/>
</dbReference>
<dbReference type="PANTHER" id="PTHR43581:SF4">
    <property type="entry name" value="ATP_GTP PHOSPHATASE"/>
    <property type="match status" value="1"/>
</dbReference>
<feature type="domain" description="Endonuclease GajA/Old nuclease/RecF-like AAA" evidence="1">
    <location>
        <begin position="381"/>
        <end position="453"/>
    </location>
</feature>
<feature type="domain" description="OLD protein-like TOPRIM" evidence="2">
    <location>
        <begin position="504"/>
        <end position="571"/>
    </location>
</feature>